<comment type="caution">
    <text evidence="1">The sequence shown here is derived from an EMBL/GenBank/DDBJ whole genome shotgun (WGS) entry which is preliminary data.</text>
</comment>
<accession>A0A7X4VZN0</accession>
<dbReference type="Proteomes" id="UP000448235">
    <property type="component" value="Unassembled WGS sequence"/>
</dbReference>
<keyword evidence="2" id="KW-1185">Reference proteome</keyword>
<name>A0A7X4VZN0_9GAMM</name>
<organism evidence="1 2">
    <name type="scientific">Halomonas icarae</name>
    <dbReference type="NCBI Taxonomy" id="2691040"/>
    <lineage>
        <taxon>Bacteria</taxon>
        <taxon>Pseudomonadati</taxon>
        <taxon>Pseudomonadota</taxon>
        <taxon>Gammaproteobacteria</taxon>
        <taxon>Oceanospirillales</taxon>
        <taxon>Halomonadaceae</taxon>
        <taxon>Halomonas</taxon>
    </lineage>
</organism>
<sequence>MIYTNPSQSGAVVAFESRYGNYIGGEFVPPVKRLCDEVHRLLGSYGTDNAINFE</sequence>
<gene>
    <name evidence="1" type="ORF">GRB80_10090</name>
</gene>
<protein>
    <submittedName>
        <fullName evidence="1">Uncharacterized protein</fullName>
    </submittedName>
</protein>
<evidence type="ECO:0000313" key="2">
    <source>
        <dbReference type="Proteomes" id="UP000448235"/>
    </source>
</evidence>
<proteinExistence type="predicted"/>
<dbReference type="AlphaFoldDB" id="A0A7X4VZN0"/>
<dbReference type="EMBL" id="WUTS01000001">
    <property type="protein sequence ID" value="NAW13195.1"/>
    <property type="molecule type" value="Genomic_DNA"/>
</dbReference>
<dbReference type="RefSeq" id="WP_202597201.1">
    <property type="nucleotide sequence ID" value="NZ_WUTS01000001.1"/>
</dbReference>
<evidence type="ECO:0000313" key="1">
    <source>
        <dbReference type="EMBL" id="NAW13195.1"/>
    </source>
</evidence>
<reference evidence="1 2" key="1">
    <citation type="submission" date="2019-12" db="EMBL/GenBank/DDBJ databases">
        <title>Draft genome sequencing of Halomonas icarensis D1-1.</title>
        <authorList>
            <person name="Pandiyan K."/>
            <person name="Kushwaha P."/>
            <person name="Gowdham M."/>
            <person name="Chakdar H."/>
            <person name="Singh A."/>
            <person name="Kumar M."/>
            <person name="Saxena A.K."/>
        </authorList>
    </citation>
    <scope>NUCLEOTIDE SEQUENCE [LARGE SCALE GENOMIC DNA]</scope>
    <source>
        <strain evidence="1 2">D1-1</strain>
    </source>
</reference>